<keyword evidence="1" id="KW-0472">Membrane</keyword>
<name>A0ABP8EGD6_9MICO</name>
<keyword evidence="1" id="KW-0812">Transmembrane</keyword>
<accession>A0ABP8EGD6</accession>
<evidence type="ECO:0000256" key="1">
    <source>
        <dbReference type="SAM" id="Phobius"/>
    </source>
</evidence>
<evidence type="ECO:0000313" key="2">
    <source>
        <dbReference type="EMBL" id="GAA4282916.1"/>
    </source>
</evidence>
<comment type="caution">
    <text evidence="2">The sequence shown here is derived from an EMBL/GenBank/DDBJ whole genome shotgun (WGS) entry which is preliminary data.</text>
</comment>
<evidence type="ECO:0000313" key="3">
    <source>
        <dbReference type="Proteomes" id="UP001501586"/>
    </source>
</evidence>
<gene>
    <name evidence="2" type="ORF">GCM10022261_04470</name>
</gene>
<keyword evidence="1" id="KW-1133">Transmembrane helix</keyword>
<feature type="transmembrane region" description="Helical" evidence="1">
    <location>
        <begin position="111"/>
        <end position="132"/>
    </location>
</feature>
<evidence type="ECO:0008006" key="4">
    <source>
        <dbReference type="Google" id="ProtNLM"/>
    </source>
</evidence>
<dbReference type="EMBL" id="BAABAZ010000004">
    <property type="protein sequence ID" value="GAA4282916.1"/>
    <property type="molecule type" value="Genomic_DNA"/>
</dbReference>
<feature type="transmembrane region" description="Helical" evidence="1">
    <location>
        <begin position="152"/>
        <end position="170"/>
    </location>
</feature>
<keyword evidence="3" id="KW-1185">Reference proteome</keyword>
<organism evidence="2 3">
    <name type="scientific">Brevibacterium daeguense</name>
    <dbReference type="NCBI Taxonomy" id="909936"/>
    <lineage>
        <taxon>Bacteria</taxon>
        <taxon>Bacillati</taxon>
        <taxon>Actinomycetota</taxon>
        <taxon>Actinomycetes</taxon>
        <taxon>Micrococcales</taxon>
        <taxon>Brevibacteriaceae</taxon>
        <taxon>Brevibacterium</taxon>
    </lineage>
</organism>
<dbReference type="Proteomes" id="UP001501586">
    <property type="component" value="Unassembled WGS sequence"/>
</dbReference>
<reference evidence="3" key="1">
    <citation type="journal article" date="2019" name="Int. J. Syst. Evol. Microbiol.">
        <title>The Global Catalogue of Microorganisms (GCM) 10K type strain sequencing project: providing services to taxonomists for standard genome sequencing and annotation.</title>
        <authorList>
            <consortium name="The Broad Institute Genomics Platform"/>
            <consortium name="The Broad Institute Genome Sequencing Center for Infectious Disease"/>
            <person name="Wu L."/>
            <person name="Ma J."/>
        </authorList>
    </citation>
    <scope>NUCLEOTIDE SEQUENCE [LARGE SCALE GENOMIC DNA]</scope>
    <source>
        <strain evidence="3">JCM 17458</strain>
    </source>
</reference>
<protein>
    <recommendedName>
        <fullName evidence="4">DUF2975 domain-containing protein</fullName>
    </recommendedName>
</protein>
<sequence length="188" mass="20045">MVWAILPVGFLVLNSVAEVIRIFVSQRVSVSFDADLRDGVEAQFAGVETLPITGLFTTEVALSELAPVTVAFLLASLIVWIAGLGLAGLFMTGVVRCIAAGEPFAQPAFTALRRLLITLVATLLGVMIFKVLGTNLVLRDLALADLSVTNGVTPQMVFTGLGILCGLELLRQTLHRGRRAEQELDGLV</sequence>
<proteinExistence type="predicted"/>
<feature type="transmembrane region" description="Helical" evidence="1">
    <location>
        <begin position="70"/>
        <end position="99"/>
    </location>
</feature>